<evidence type="ECO:0000259" key="2">
    <source>
        <dbReference type="PROSITE" id="PS51755"/>
    </source>
</evidence>
<keyword evidence="1" id="KW-0238">DNA-binding</keyword>
<dbReference type="EMBL" id="BARU01031509">
    <property type="protein sequence ID" value="GAH75081.1"/>
    <property type="molecule type" value="Genomic_DNA"/>
</dbReference>
<dbReference type="SMART" id="SM00862">
    <property type="entry name" value="Trans_reg_C"/>
    <property type="match status" value="1"/>
</dbReference>
<dbReference type="Pfam" id="PF00486">
    <property type="entry name" value="Trans_reg_C"/>
    <property type="match status" value="1"/>
</dbReference>
<dbReference type="AlphaFoldDB" id="X1HY53"/>
<reference evidence="3" key="1">
    <citation type="journal article" date="2014" name="Front. Microbiol.">
        <title>High frequency of phylogenetically diverse reductive dehalogenase-homologous genes in deep subseafloor sedimentary metagenomes.</title>
        <authorList>
            <person name="Kawai M."/>
            <person name="Futagami T."/>
            <person name="Toyoda A."/>
            <person name="Takaki Y."/>
            <person name="Nishi S."/>
            <person name="Hori S."/>
            <person name="Arai W."/>
            <person name="Tsubouchi T."/>
            <person name="Morono Y."/>
            <person name="Uchiyama I."/>
            <person name="Ito T."/>
            <person name="Fujiyama A."/>
            <person name="Inagaki F."/>
            <person name="Takami H."/>
        </authorList>
    </citation>
    <scope>NUCLEOTIDE SEQUENCE</scope>
    <source>
        <strain evidence="3">Expedition CK06-06</strain>
    </source>
</reference>
<protein>
    <recommendedName>
        <fullName evidence="2">OmpR/PhoB-type domain-containing protein</fullName>
    </recommendedName>
</protein>
<dbReference type="SUPFAM" id="SSF46894">
    <property type="entry name" value="C-terminal effector domain of the bipartite response regulators"/>
    <property type="match status" value="1"/>
</dbReference>
<dbReference type="Gene3D" id="1.10.10.10">
    <property type="entry name" value="Winged helix-like DNA-binding domain superfamily/Winged helix DNA-binding domain"/>
    <property type="match status" value="1"/>
</dbReference>
<dbReference type="PROSITE" id="PS51755">
    <property type="entry name" value="OMPR_PHOB"/>
    <property type="match status" value="1"/>
</dbReference>
<accession>X1HY53</accession>
<gene>
    <name evidence="3" type="ORF">S03H2_49826</name>
</gene>
<dbReference type="GO" id="GO:0006355">
    <property type="term" value="P:regulation of DNA-templated transcription"/>
    <property type="evidence" value="ECO:0007669"/>
    <property type="project" value="InterPro"/>
</dbReference>
<feature type="non-terminal residue" evidence="3">
    <location>
        <position position="1"/>
    </location>
</feature>
<dbReference type="GO" id="GO:0000160">
    <property type="term" value="P:phosphorelay signal transduction system"/>
    <property type="evidence" value="ECO:0007669"/>
    <property type="project" value="InterPro"/>
</dbReference>
<dbReference type="InterPro" id="IPR036388">
    <property type="entry name" value="WH-like_DNA-bd_sf"/>
</dbReference>
<dbReference type="InterPro" id="IPR016032">
    <property type="entry name" value="Sig_transdc_resp-reg_C-effctor"/>
</dbReference>
<dbReference type="CDD" id="cd00383">
    <property type="entry name" value="trans_reg_C"/>
    <property type="match status" value="1"/>
</dbReference>
<feature type="domain" description="OmpR/PhoB-type" evidence="2">
    <location>
        <begin position="1"/>
        <end position="69"/>
    </location>
</feature>
<comment type="caution">
    <text evidence="3">The sequence shown here is derived from an EMBL/GenBank/DDBJ whole genome shotgun (WGS) entry which is preliminary data.</text>
</comment>
<name>X1HY53_9ZZZZ</name>
<organism evidence="3">
    <name type="scientific">marine sediment metagenome</name>
    <dbReference type="NCBI Taxonomy" id="412755"/>
    <lineage>
        <taxon>unclassified sequences</taxon>
        <taxon>metagenomes</taxon>
        <taxon>ecological metagenomes</taxon>
    </lineage>
</organism>
<dbReference type="GO" id="GO:0003677">
    <property type="term" value="F:DNA binding"/>
    <property type="evidence" value="ECO:0007669"/>
    <property type="project" value="UniProtKB-KW"/>
</dbReference>
<sequence length="71" mass="8547">YNLLCNLVRNAGKVLNHRFLLEKTWGSDYTNDITHLKVWMYRLRSKLKDKHNPQPMLITQRGVGYKFIRRS</sequence>
<dbReference type="InterPro" id="IPR001867">
    <property type="entry name" value="OmpR/PhoB-type_DNA-bd"/>
</dbReference>
<evidence type="ECO:0000313" key="3">
    <source>
        <dbReference type="EMBL" id="GAH75081.1"/>
    </source>
</evidence>
<evidence type="ECO:0000256" key="1">
    <source>
        <dbReference type="ARBA" id="ARBA00023125"/>
    </source>
</evidence>
<proteinExistence type="predicted"/>